<dbReference type="SUPFAM" id="SSF48056">
    <property type="entry name" value="Di-copper centre-containing domain"/>
    <property type="match status" value="1"/>
</dbReference>
<proteinExistence type="predicted"/>
<dbReference type="GO" id="GO:0016491">
    <property type="term" value="F:oxidoreductase activity"/>
    <property type="evidence" value="ECO:0007669"/>
    <property type="project" value="InterPro"/>
</dbReference>
<accession>A0A1S8B5H2</accession>
<gene>
    <name evidence="2" type="ORF">BK809_0000992</name>
</gene>
<reference evidence="2 3" key="1">
    <citation type="submission" date="2017-01" db="EMBL/GenBank/DDBJ databases">
        <title>Draft genome sequence of Diplodia seriata F98.1, a fungal species involved in grapevine trunk diseases.</title>
        <authorList>
            <person name="Robert-Siegwald G."/>
            <person name="Vallet J."/>
            <person name="Abou-Mansour E."/>
            <person name="Xu J."/>
            <person name="Rey P."/>
            <person name="Bertsch C."/>
            <person name="Rego C."/>
            <person name="Larignon P."/>
            <person name="Fontaine F."/>
            <person name="Lebrun M.-H."/>
        </authorList>
    </citation>
    <scope>NUCLEOTIDE SEQUENCE [LARGE SCALE GENOMIC DNA]</scope>
    <source>
        <strain evidence="2 3">F98.1</strain>
    </source>
</reference>
<organism evidence="2 3">
    <name type="scientific">Diplodia seriata</name>
    <dbReference type="NCBI Taxonomy" id="420778"/>
    <lineage>
        <taxon>Eukaryota</taxon>
        <taxon>Fungi</taxon>
        <taxon>Dikarya</taxon>
        <taxon>Ascomycota</taxon>
        <taxon>Pezizomycotina</taxon>
        <taxon>Dothideomycetes</taxon>
        <taxon>Dothideomycetes incertae sedis</taxon>
        <taxon>Botryosphaeriales</taxon>
        <taxon>Botryosphaeriaceae</taxon>
        <taxon>Diplodia</taxon>
    </lineage>
</organism>
<dbReference type="InterPro" id="IPR002227">
    <property type="entry name" value="Tyrosinase_Cu-bd"/>
</dbReference>
<sequence length="120" mass="13415">MAAELRGVLDRIRLHDYLPVLLQNGFDSPIFYMHHANLDRVWWSWQAMDLEARLTDISGPIYLMDYDNAQGGNVTLDFPMTLGVNAENVTVGDVMDIKGGVLCYEYDQLYEAGLSGAKAG</sequence>
<dbReference type="EMBL" id="MSZU01000113">
    <property type="protein sequence ID" value="OMP82802.1"/>
    <property type="molecule type" value="Genomic_DNA"/>
</dbReference>
<dbReference type="Pfam" id="PF00264">
    <property type="entry name" value="Tyrosinase"/>
    <property type="match status" value="1"/>
</dbReference>
<dbReference type="AlphaFoldDB" id="A0A1S8B5H2"/>
<dbReference type="STRING" id="420778.A0A1S8B5H2"/>
<comment type="caution">
    <text evidence="2">The sequence shown here is derived from an EMBL/GenBank/DDBJ whole genome shotgun (WGS) entry which is preliminary data.</text>
</comment>
<name>A0A1S8B5H2_9PEZI</name>
<evidence type="ECO:0000313" key="2">
    <source>
        <dbReference type="EMBL" id="OMP82802.1"/>
    </source>
</evidence>
<dbReference type="Gene3D" id="1.10.1280.10">
    <property type="entry name" value="Di-copper center containing domain from catechol oxidase"/>
    <property type="match status" value="1"/>
</dbReference>
<evidence type="ECO:0000313" key="3">
    <source>
        <dbReference type="Proteomes" id="UP000190776"/>
    </source>
</evidence>
<dbReference type="InterPro" id="IPR008922">
    <property type="entry name" value="Di-copper_centre_dom_sf"/>
</dbReference>
<evidence type="ECO:0000259" key="1">
    <source>
        <dbReference type="Pfam" id="PF00264"/>
    </source>
</evidence>
<dbReference type="OrthoDB" id="6132182at2759"/>
<protein>
    <recommendedName>
        <fullName evidence="1">Tyrosinase copper-binding domain-containing protein</fullName>
    </recommendedName>
</protein>
<dbReference type="Proteomes" id="UP000190776">
    <property type="component" value="Unassembled WGS sequence"/>
</dbReference>
<feature type="domain" description="Tyrosinase copper-binding" evidence="1">
    <location>
        <begin position="29"/>
        <end position="47"/>
    </location>
</feature>